<proteinExistence type="predicted"/>
<protein>
    <submittedName>
        <fullName evidence="1">Uncharacterized protein</fullName>
    </submittedName>
</protein>
<name>A0A0A9BUI5_ARUDO</name>
<reference evidence="1" key="2">
    <citation type="journal article" date="2015" name="Data Brief">
        <title>Shoot transcriptome of the giant reed, Arundo donax.</title>
        <authorList>
            <person name="Barrero R.A."/>
            <person name="Guerrero F.D."/>
            <person name="Moolhuijzen P."/>
            <person name="Goolsby J.A."/>
            <person name="Tidwell J."/>
            <person name="Bellgard S.E."/>
            <person name="Bellgard M.I."/>
        </authorList>
    </citation>
    <scope>NUCLEOTIDE SEQUENCE</scope>
    <source>
        <tissue evidence="1">Shoot tissue taken approximately 20 cm above the soil surface</tissue>
    </source>
</reference>
<accession>A0A0A9BUI5</accession>
<organism evidence="1">
    <name type="scientific">Arundo donax</name>
    <name type="common">Giant reed</name>
    <name type="synonym">Donax arundinaceus</name>
    <dbReference type="NCBI Taxonomy" id="35708"/>
    <lineage>
        <taxon>Eukaryota</taxon>
        <taxon>Viridiplantae</taxon>
        <taxon>Streptophyta</taxon>
        <taxon>Embryophyta</taxon>
        <taxon>Tracheophyta</taxon>
        <taxon>Spermatophyta</taxon>
        <taxon>Magnoliopsida</taxon>
        <taxon>Liliopsida</taxon>
        <taxon>Poales</taxon>
        <taxon>Poaceae</taxon>
        <taxon>PACMAD clade</taxon>
        <taxon>Arundinoideae</taxon>
        <taxon>Arundineae</taxon>
        <taxon>Arundo</taxon>
    </lineage>
</organism>
<evidence type="ECO:0000313" key="1">
    <source>
        <dbReference type="EMBL" id="JAD67684.1"/>
    </source>
</evidence>
<reference evidence="1" key="1">
    <citation type="submission" date="2014-09" db="EMBL/GenBank/DDBJ databases">
        <authorList>
            <person name="Magalhaes I.L.F."/>
            <person name="Oliveira U."/>
            <person name="Santos F.R."/>
            <person name="Vidigal T.H.D.A."/>
            <person name="Brescovit A.D."/>
            <person name="Santos A.J."/>
        </authorList>
    </citation>
    <scope>NUCLEOTIDE SEQUENCE</scope>
    <source>
        <tissue evidence="1">Shoot tissue taken approximately 20 cm above the soil surface</tissue>
    </source>
</reference>
<sequence length="31" mass="3861">MNIRLILNAWLHFLRLIVKNQLFSSHKIFFF</sequence>
<dbReference type="AlphaFoldDB" id="A0A0A9BUI5"/>
<dbReference type="EMBL" id="GBRH01230211">
    <property type="protein sequence ID" value="JAD67684.1"/>
    <property type="molecule type" value="Transcribed_RNA"/>
</dbReference>